<name>A0AAV5SRL9_9BILA</name>
<accession>A0AAV5SRL9</accession>
<protein>
    <submittedName>
        <fullName evidence="3">Uncharacterized protein</fullName>
    </submittedName>
</protein>
<feature type="compositionally biased region" description="Acidic residues" evidence="1">
    <location>
        <begin position="111"/>
        <end position="121"/>
    </location>
</feature>
<evidence type="ECO:0000313" key="3">
    <source>
        <dbReference type="EMBL" id="GMS85504.1"/>
    </source>
</evidence>
<organism evidence="3 4">
    <name type="scientific">Pristionchus entomophagus</name>
    <dbReference type="NCBI Taxonomy" id="358040"/>
    <lineage>
        <taxon>Eukaryota</taxon>
        <taxon>Metazoa</taxon>
        <taxon>Ecdysozoa</taxon>
        <taxon>Nematoda</taxon>
        <taxon>Chromadorea</taxon>
        <taxon>Rhabditida</taxon>
        <taxon>Rhabditina</taxon>
        <taxon>Diplogasteromorpha</taxon>
        <taxon>Diplogasteroidea</taxon>
        <taxon>Neodiplogasteridae</taxon>
        <taxon>Pristionchus</taxon>
    </lineage>
</organism>
<dbReference type="AlphaFoldDB" id="A0AAV5SRL9"/>
<dbReference type="EMBL" id="BTSX01000002">
    <property type="protein sequence ID" value="GMS85504.1"/>
    <property type="molecule type" value="Genomic_DNA"/>
</dbReference>
<feature type="compositionally biased region" description="Basic and acidic residues" evidence="1">
    <location>
        <begin position="100"/>
        <end position="110"/>
    </location>
</feature>
<sequence length="148" mass="17222">DFSNIIAEDVRFHRELMDALFYDCPEHRIPLQKRNKAKVAYVKEVFLALRCGGSRTDLRLKWSNACRAFNHNVKRRNSSATYVIETPALLSFLEERAAIEEENEEVRGEERDSEENEENAEGPERDYMEPERENNGGFDNLSLSDFGF</sequence>
<dbReference type="Proteomes" id="UP001432027">
    <property type="component" value="Unassembled WGS sequence"/>
</dbReference>
<dbReference type="EMBL" id="BTSX01000002">
    <property type="protein sequence ID" value="GMS84807.1"/>
    <property type="molecule type" value="Genomic_DNA"/>
</dbReference>
<gene>
    <name evidence="2" type="ORF">PENTCL1PPCAC_6982</name>
    <name evidence="3" type="ORF">PENTCL1PPCAC_7679</name>
</gene>
<evidence type="ECO:0000313" key="2">
    <source>
        <dbReference type="EMBL" id="GMS84807.1"/>
    </source>
</evidence>
<evidence type="ECO:0000313" key="4">
    <source>
        <dbReference type="Proteomes" id="UP001432027"/>
    </source>
</evidence>
<keyword evidence="4" id="KW-1185">Reference proteome</keyword>
<comment type="caution">
    <text evidence="3">The sequence shown here is derived from an EMBL/GenBank/DDBJ whole genome shotgun (WGS) entry which is preliminary data.</text>
</comment>
<proteinExistence type="predicted"/>
<feature type="region of interest" description="Disordered" evidence="1">
    <location>
        <begin position="100"/>
        <end position="148"/>
    </location>
</feature>
<reference evidence="3" key="1">
    <citation type="submission" date="2023-10" db="EMBL/GenBank/DDBJ databases">
        <title>Genome assembly of Pristionchus species.</title>
        <authorList>
            <person name="Yoshida K."/>
            <person name="Sommer R.J."/>
        </authorList>
    </citation>
    <scope>NUCLEOTIDE SEQUENCE</scope>
    <source>
        <strain evidence="3">RS0144</strain>
    </source>
</reference>
<evidence type="ECO:0000256" key="1">
    <source>
        <dbReference type="SAM" id="MobiDB-lite"/>
    </source>
</evidence>
<feature type="compositionally biased region" description="Basic and acidic residues" evidence="1">
    <location>
        <begin position="122"/>
        <end position="134"/>
    </location>
</feature>
<feature type="non-terminal residue" evidence="3">
    <location>
        <position position="1"/>
    </location>
</feature>